<evidence type="ECO:0000256" key="7">
    <source>
        <dbReference type="ARBA" id="ARBA00023237"/>
    </source>
</evidence>
<proteinExistence type="predicted"/>
<organism evidence="8">
    <name type="scientific">Amphimedon queenslandica</name>
    <name type="common">Sponge</name>
    <dbReference type="NCBI Taxonomy" id="400682"/>
    <lineage>
        <taxon>Eukaryota</taxon>
        <taxon>Metazoa</taxon>
        <taxon>Porifera</taxon>
        <taxon>Demospongiae</taxon>
        <taxon>Heteroscleromorpha</taxon>
        <taxon>Haplosclerida</taxon>
        <taxon>Niphatidae</taxon>
        <taxon>Amphimedon</taxon>
    </lineage>
</organism>
<dbReference type="InterPro" id="IPR003368">
    <property type="entry name" value="POMP_repeat"/>
</dbReference>
<dbReference type="AlphaFoldDB" id="A0A1X7U8R7"/>
<evidence type="ECO:0000256" key="4">
    <source>
        <dbReference type="ARBA" id="ARBA00022525"/>
    </source>
</evidence>
<keyword evidence="7" id="KW-0998">Cell outer membrane</keyword>
<reference evidence="8" key="1">
    <citation type="submission" date="2017-05" db="UniProtKB">
        <authorList>
            <consortium name="EnsemblMetazoa"/>
        </authorList>
    </citation>
    <scope>IDENTIFICATION</scope>
</reference>
<dbReference type="EnsemblMetazoa" id="Aqu2.1.23851_001">
    <property type="protein sequence ID" value="Aqu2.1.23851_001"/>
    <property type="gene ID" value="Aqu2.1.23851"/>
</dbReference>
<evidence type="ECO:0000256" key="6">
    <source>
        <dbReference type="ARBA" id="ARBA00023136"/>
    </source>
</evidence>
<sequence length="377" mass="42027">NGGLVGIGAVYIDSIPTIFSGQVTFENNSGSALVATGSYINISRGAIVNFTRNIGRNGGAIALLDNTFIVTSEGSSLYFIDNSALYKGGAIYSFRSGERDLISSRNCFLRYENVSTVPEEWNVTFVFQNNTIQLKHDSDKYNAIYATSLLPCLWGGPFGNATYQNISKVFCWSQSWAYKDKNGNYLPCEFNGISSSPVTYNSSDTIYSKKPGQTFSLYIDLYDQLNNNVTNESTLIARVIDGNATFRDQSLFTYISHEHLVVYGEPNTNISIKLETLDPVVIRKTINVTIGTCPPGFTFDNINMACICNNTSSFHGYILCNENNFDSTILRTAWIGVVVPLKDALVILNQMKQKYRKILKIHTATRLLWLEVLMFQI</sequence>
<dbReference type="InParanoid" id="A0A1X7U8R7"/>
<accession>A0A1X7U8R7</accession>
<evidence type="ECO:0000256" key="5">
    <source>
        <dbReference type="ARBA" id="ARBA00022729"/>
    </source>
</evidence>
<evidence type="ECO:0000256" key="2">
    <source>
        <dbReference type="ARBA" id="ARBA00004442"/>
    </source>
</evidence>
<keyword evidence="4" id="KW-0964">Secreted</keyword>
<evidence type="ECO:0000256" key="1">
    <source>
        <dbReference type="ARBA" id="ARBA00004196"/>
    </source>
</evidence>
<keyword evidence="6" id="KW-0472">Membrane</keyword>
<dbReference type="GO" id="GO:0005576">
    <property type="term" value="C:extracellular region"/>
    <property type="evidence" value="ECO:0007669"/>
    <property type="project" value="UniProtKB-SubCell"/>
</dbReference>
<evidence type="ECO:0000313" key="8">
    <source>
        <dbReference type="EnsemblMetazoa" id="Aqu2.1.23851_001"/>
    </source>
</evidence>
<comment type="subcellular location">
    <subcellularLocation>
        <location evidence="1">Cell envelope</location>
    </subcellularLocation>
    <subcellularLocation>
        <location evidence="2">Cell outer membrane</location>
    </subcellularLocation>
    <subcellularLocation>
        <location evidence="3">Secreted</location>
    </subcellularLocation>
</comment>
<protein>
    <submittedName>
        <fullName evidence="8">Uncharacterized protein</fullName>
    </submittedName>
</protein>
<dbReference type="NCBIfam" id="TIGR01376">
    <property type="entry name" value="POMP_repeat"/>
    <property type="match status" value="1"/>
</dbReference>
<keyword evidence="5" id="KW-0732">Signal</keyword>
<evidence type="ECO:0000256" key="3">
    <source>
        <dbReference type="ARBA" id="ARBA00004613"/>
    </source>
</evidence>
<name>A0A1X7U8R7_AMPQE</name>